<dbReference type="OrthoDB" id="944212at2"/>
<reference evidence="3 4" key="1">
    <citation type="submission" date="2016-10" db="EMBL/GenBank/DDBJ databases">
        <title>Arsenicibacter rosenii gen. nov., sp. nov., an efficient arsenic-methylating bacterium isolated from an arsenic-contaminated paddy soil.</title>
        <authorList>
            <person name="Huang K."/>
        </authorList>
    </citation>
    <scope>NUCLEOTIDE SEQUENCE [LARGE SCALE GENOMIC DNA]</scope>
    <source>
        <strain evidence="3 4">SM-1</strain>
    </source>
</reference>
<dbReference type="EMBL" id="MORL01000016">
    <property type="protein sequence ID" value="OIN57009.1"/>
    <property type="molecule type" value="Genomic_DNA"/>
</dbReference>
<dbReference type="Proteomes" id="UP000181790">
    <property type="component" value="Unassembled WGS sequence"/>
</dbReference>
<keyword evidence="2" id="KW-0732">Signal</keyword>
<gene>
    <name evidence="3" type="ORF">BLX24_21905</name>
</gene>
<evidence type="ECO:0008006" key="5">
    <source>
        <dbReference type="Google" id="ProtNLM"/>
    </source>
</evidence>
<keyword evidence="1" id="KW-0812">Transmembrane</keyword>
<proteinExistence type="predicted"/>
<comment type="caution">
    <text evidence="3">The sequence shown here is derived from an EMBL/GenBank/DDBJ whole genome shotgun (WGS) entry which is preliminary data.</text>
</comment>
<keyword evidence="1" id="KW-0472">Membrane</keyword>
<name>A0A1S2VE72_9BACT</name>
<keyword evidence="4" id="KW-1185">Reference proteome</keyword>
<evidence type="ECO:0000313" key="3">
    <source>
        <dbReference type="EMBL" id="OIN57009.1"/>
    </source>
</evidence>
<dbReference type="Gene3D" id="1.25.40.10">
    <property type="entry name" value="Tetratricopeptide repeat domain"/>
    <property type="match status" value="1"/>
</dbReference>
<sequence>MKQLYIMAVLLFIGSALPVFAATPSGTVPHTVPRPTLDDEYDKYKKKADDLLKQGRYLEARRQYQNCLEVPGFEKDPYATARIADIDRCLYLRDQAVKAISARRGAEAVGFWQQVLTINPGDMITKSNLTDYWTDQGNIAYAWKKYGEAKKAYTEALSYAVKKDILQIQIQNSDNYLKEAQAVQAAKEAAKPVAQTPVTSVTTAAVPPSPVPSVPVRKPAPVSVSLARTGVIAAIGVVGLGANIYAYTLKSEFNNKLGELKSINASVDPDNDGTILTQAEKDQWDKAYNAAEKARSKNSLYKACIGVASAAVLAEVYFLIRKPKTNRKSLSWQPAPTGVGVAARYTF</sequence>
<dbReference type="SUPFAM" id="SSF48452">
    <property type="entry name" value="TPR-like"/>
    <property type="match status" value="1"/>
</dbReference>
<evidence type="ECO:0000313" key="4">
    <source>
        <dbReference type="Proteomes" id="UP000181790"/>
    </source>
</evidence>
<dbReference type="InterPro" id="IPR019734">
    <property type="entry name" value="TPR_rpt"/>
</dbReference>
<feature type="chain" id="PRO_5010363133" description="Tetratricopeptide repeat protein" evidence="2">
    <location>
        <begin position="22"/>
        <end position="347"/>
    </location>
</feature>
<feature type="signal peptide" evidence="2">
    <location>
        <begin position="1"/>
        <end position="21"/>
    </location>
</feature>
<protein>
    <recommendedName>
        <fullName evidence="5">Tetratricopeptide repeat protein</fullName>
    </recommendedName>
</protein>
<dbReference type="RefSeq" id="WP_071505352.1">
    <property type="nucleotide sequence ID" value="NZ_MORL01000016.1"/>
</dbReference>
<evidence type="ECO:0000256" key="2">
    <source>
        <dbReference type="SAM" id="SignalP"/>
    </source>
</evidence>
<dbReference type="SMART" id="SM00028">
    <property type="entry name" value="TPR"/>
    <property type="match status" value="3"/>
</dbReference>
<dbReference type="AlphaFoldDB" id="A0A1S2VE72"/>
<keyword evidence="1" id="KW-1133">Transmembrane helix</keyword>
<accession>A0A1S2VE72</accession>
<evidence type="ECO:0000256" key="1">
    <source>
        <dbReference type="SAM" id="Phobius"/>
    </source>
</evidence>
<dbReference type="InterPro" id="IPR011990">
    <property type="entry name" value="TPR-like_helical_dom_sf"/>
</dbReference>
<organism evidence="3 4">
    <name type="scientific">Arsenicibacter rosenii</name>
    <dbReference type="NCBI Taxonomy" id="1750698"/>
    <lineage>
        <taxon>Bacteria</taxon>
        <taxon>Pseudomonadati</taxon>
        <taxon>Bacteroidota</taxon>
        <taxon>Cytophagia</taxon>
        <taxon>Cytophagales</taxon>
        <taxon>Spirosomataceae</taxon>
        <taxon>Arsenicibacter</taxon>
    </lineage>
</organism>
<feature type="transmembrane region" description="Helical" evidence="1">
    <location>
        <begin position="300"/>
        <end position="320"/>
    </location>
</feature>